<feature type="compositionally biased region" description="Low complexity" evidence="2">
    <location>
        <begin position="599"/>
        <end position="610"/>
    </location>
</feature>
<feature type="compositionally biased region" description="Basic and acidic residues" evidence="2">
    <location>
        <begin position="530"/>
        <end position="543"/>
    </location>
</feature>
<dbReference type="Pfam" id="PF15460">
    <property type="entry name" value="SAS4"/>
    <property type="match status" value="1"/>
</dbReference>
<name>A0A2B7Y5A2_POLH7</name>
<dbReference type="OrthoDB" id="1938992at2759"/>
<reference evidence="4 5" key="1">
    <citation type="submission" date="2017-10" db="EMBL/GenBank/DDBJ databases">
        <title>Comparative genomics in systemic dimorphic fungi from Ajellomycetaceae.</title>
        <authorList>
            <person name="Munoz J.F."/>
            <person name="Mcewen J.G."/>
            <person name="Clay O.K."/>
            <person name="Cuomo C.A."/>
        </authorList>
    </citation>
    <scope>NUCLEOTIDE SEQUENCE [LARGE SCALE GENOMIC DNA]</scope>
    <source>
        <strain evidence="4 5">UAMH7299</strain>
    </source>
</reference>
<evidence type="ECO:0000313" key="4">
    <source>
        <dbReference type="EMBL" id="PGH16365.1"/>
    </source>
</evidence>
<feature type="coiled-coil region" evidence="1">
    <location>
        <begin position="403"/>
        <end position="442"/>
    </location>
</feature>
<dbReference type="Proteomes" id="UP000224634">
    <property type="component" value="Unassembled WGS sequence"/>
</dbReference>
<dbReference type="InterPro" id="IPR038988">
    <property type="entry name" value="Sas4"/>
</dbReference>
<feature type="compositionally biased region" description="Basic and acidic residues" evidence="2">
    <location>
        <begin position="299"/>
        <end position="314"/>
    </location>
</feature>
<proteinExistence type="predicted"/>
<dbReference type="GO" id="GO:0033255">
    <property type="term" value="C:SAS acetyltransferase complex"/>
    <property type="evidence" value="ECO:0007669"/>
    <property type="project" value="InterPro"/>
</dbReference>
<organism evidence="4 5">
    <name type="scientific">Polytolypa hystricis (strain UAMH7299)</name>
    <dbReference type="NCBI Taxonomy" id="1447883"/>
    <lineage>
        <taxon>Eukaryota</taxon>
        <taxon>Fungi</taxon>
        <taxon>Dikarya</taxon>
        <taxon>Ascomycota</taxon>
        <taxon>Pezizomycotina</taxon>
        <taxon>Eurotiomycetes</taxon>
        <taxon>Eurotiomycetidae</taxon>
        <taxon>Onygenales</taxon>
        <taxon>Onygenales incertae sedis</taxon>
        <taxon>Polytolypa</taxon>
    </lineage>
</organism>
<comment type="caution">
    <text evidence="4">The sequence shown here is derived from an EMBL/GenBank/DDBJ whole genome shotgun (WGS) entry which is preliminary data.</text>
</comment>
<feature type="compositionally biased region" description="Basic and acidic residues" evidence="2">
    <location>
        <begin position="125"/>
        <end position="144"/>
    </location>
</feature>
<keyword evidence="1" id="KW-0175">Coiled coil</keyword>
<dbReference type="EMBL" id="PDNA01000074">
    <property type="protein sequence ID" value="PGH16365.1"/>
    <property type="molecule type" value="Genomic_DNA"/>
</dbReference>
<feature type="compositionally biased region" description="Polar residues" evidence="2">
    <location>
        <begin position="545"/>
        <end position="560"/>
    </location>
</feature>
<evidence type="ECO:0000256" key="1">
    <source>
        <dbReference type="SAM" id="Coils"/>
    </source>
</evidence>
<evidence type="ECO:0000256" key="2">
    <source>
        <dbReference type="SAM" id="MobiDB-lite"/>
    </source>
</evidence>
<evidence type="ECO:0000313" key="5">
    <source>
        <dbReference type="Proteomes" id="UP000224634"/>
    </source>
</evidence>
<feature type="compositionally biased region" description="Polar residues" evidence="2">
    <location>
        <begin position="611"/>
        <end position="633"/>
    </location>
</feature>
<gene>
    <name evidence="4" type="ORF">AJ80_05215</name>
</gene>
<feature type="compositionally biased region" description="Polar residues" evidence="2">
    <location>
        <begin position="51"/>
        <end position="65"/>
    </location>
</feature>
<feature type="compositionally biased region" description="Low complexity" evidence="2">
    <location>
        <begin position="199"/>
        <end position="210"/>
    </location>
</feature>
<feature type="region of interest" description="Disordered" evidence="2">
    <location>
        <begin position="493"/>
        <end position="709"/>
    </location>
</feature>
<dbReference type="GO" id="GO:0004402">
    <property type="term" value="F:histone acetyltransferase activity"/>
    <property type="evidence" value="ECO:0007669"/>
    <property type="project" value="TreeGrafter"/>
</dbReference>
<feature type="domain" description="Something about silencing protein 4" evidence="3">
    <location>
        <begin position="396"/>
        <end position="490"/>
    </location>
</feature>
<feature type="region of interest" description="Disordered" evidence="2">
    <location>
        <begin position="1"/>
        <end position="228"/>
    </location>
</feature>
<feature type="compositionally biased region" description="Acidic residues" evidence="2">
    <location>
        <begin position="497"/>
        <end position="529"/>
    </location>
</feature>
<feature type="compositionally biased region" description="Low complexity" evidence="2">
    <location>
        <begin position="96"/>
        <end position="108"/>
    </location>
</feature>
<evidence type="ECO:0000259" key="3">
    <source>
        <dbReference type="Pfam" id="PF15460"/>
    </source>
</evidence>
<protein>
    <recommendedName>
        <fullName evidence="3">Something about silencing protein 4 domain-containing protein</fullName>
    </recommendedName>
</protein>
<keyword evidence="5" id="KW-1185">Reference proteome</keyword>
<dbReference type="AlphaFoldDB" id="A0A2B7Y5A2"/>
<feature type="region of interest" description="Disordered" evidence="2">
    <location>
        <begin position="279"/>
        <end position="314"/>
    </location>
</feature>
<accession>A0A2B7Y5A2</accession>
<dbReference type="InterPro" id="IPR029184">
    <property type="entry name" value="Sas4_dom"/>
</dbReference>
<dbReference type="PANTHER" id="PTHR38422">
    <property type="entry name" value="SOMETHING ABOUT SILENCING PROTEIN 4"/>
    <property type="match status" value="1"/>
</dbReference>
<sequence>MIAPTLRFSVRHRDAETASSSPPPPPAEAATTRTTTQHRIEHDPRPKFASHQGQNFPTSSTARGSNTNNNPPPTKTTTTARRKHAIIPQPPPPSLPHLQSQSPTSLLVPTPPPPSRILSHTTVSGHERPLKRAKLDGGQQHDDPPTSSESGLGGGGGGSAAAAAAKLPLRNRDEQTTATTTTGGGGTTGTRTRPLRGSTLAATATATARTNVSSPLASGPPRIYSPPTSAINRYTRKAASNNHNMPDAEGKLGSAVQSYDDNTHRHAATTAASALYDGSVGGAAPPTQRDAATGGLSAGRERRSLRSNDGGSRSKSELAMYFQNYEQIISLEPVKPEFLSTDTTVILIDDLTEPLDIGKFTNGHSSQTEPHDNPLFDLYQTEVIDLPSTQTTPAKDPLGDDVYFKAHRRIERQEKQLRNIEKERAQHEKIQLERLLDELQGHDWLRVMGISGITDTEKKLYEPKRAYFIKEVSALVDKFRVWKEEEKRRRLAKEQMLAEEDEEEDSEDEEDDSDEEGEEEEHEEEQDEPAEPKVRKSRVDAADTRPQTNGELSPDAQSGSEPPDSSDVDAWAARQLHQEAILASSSYPTKGTIPPPSPQLQSQPSSSSKPNANSKITFTQTKLRFPTVQHSVTSHPHPSHSPSPQPQSPQPPPSSSSPPPPPAEPEPDQPFTSFFSKRHLRDAALGKIRRAGRTRMAFGEPLPDMPEDQEFQLPGDILNEEAILACQRKKRRLRRLREG</sequence>
<feature type="compositionally biased region" description="Pro residues" evidence="2">
    <location>
        <begin position="639"/>
        <end position="664"/>
    </location>
</feature>
<dbReference type="PANTHER" id="PTHR38422:SF1">
    <property type="entry name" value="SOMETHING ABOUT SILENCING PROTEIN 4"/>
    <property type="match status" value="1"/>
</dbReference>
<dbReference type="STRING" id="1447883.A0A2B7Y5A2"/>